<dbReference type="KEGG" id="kal:KALB_5305"/>
<feature type="repeat" description="TPR" evidence="6">
    <location>
        <begin position="334"/>
        <end position="367"/>
    </location>
</feature>
<dbReference type="Gene3D" id="1.25.40.10">
    <property type="entry name" value="Tetratricopeptide repeat domain"/>
    <property type="match status" value="2"/>
</dbReference>
<dbReference type="AlphaFoldDB" id="W5WCV8"/>
<dbReference type="Proteomes" id="UP000019225">
    <property type="component" value="Chromosome"/>
</dbReference>
<reference evidence="7 8" key="1">
    <citation type="journal article" date="2014" name="BMC Genomics">
        <title>Complete genome sequence of producer of the glycopeptide antibiotic Aculeximycin Kutzneria albida DSM 43870T, a representative of minor genus of Pseudonocardiaceae.</title>
        <authorList>
            <person name="Rebets Y."/>
            <person name="Tokovenko B."/>
            <person name="Lushchyk I."/>
            <person name="Ruckert C."/>
            <person name="Zaburannyi N."/>
            <person name="Bechthold A."/>
            <person name="Kalinowski J."/>
            <person name="Luzhetskyy A."/>
        </authorList>
    </citation>
    <scope>NUCLEOTIDE SEQUENCE [LARGE SCALE GENOMIC DNA]</scope>
    <source>
        <strain evidence="7">DSM 43870</strain>
    </source>
</reference>
<dbReference type="PANTHER" id="PTHR46630:SF1">
    <property type="entry name" value="TETRATRICOPEPTIDE REPEAT PROTEIN 29"/>
    <property type="match status" value="1"/>
</dbReference>
<keyword evidence="4 6" id="KW-0802">TPR repeat</keyword>
<evidence type="ECO:0000256" key="1">
    <source>
        <dbReference type="ARBA" id="ARBA00004496"/>
    </source>
</evidence>
<dbReference type="eggNOG" id="COG0457">
    <property type="taxonomic scope" value="Bacteria"/>
</dbReference>
<dbReference type="PATRIC" id="fig|1449976.3.peg.5322"/>
<proteinExistence type="inferred from homology"/>
<protein>
    <submittedName>
        <fullName evidence="7">Uncharacterized protein</fullName>
    </submittedName>
</protein>
<dbReference type="eggNOG" id="COG3903">
    <property type="taxonomic scope" value="Bacteria"/>
</dbReference>
<dbReference type="SUPFAM" id="SSF52540">
    <property type="entry name" value="P-loop containing nucleoside triphosphate hydrolases"/>
    <property type="match status" value="1"/>
</dbReference>
<dbReference type="PROSITE" id="PS50005">
    <property type="entry name" value="TPR"/>
    <property type="match status" value="3"/>
</dbReference>
<dbReference type="InterPro" id="IPR051476">
    <property type="entry name" value="Bac_ResReg_Asp_Phosphatase"/>
</dbReference>
<accession>W5WCV8</accession>
<sequence length="641" mass="70046">MLLAQSKLLLVLDNVHTEESMEDLLAIDGEFAVVCTTRLRLTGLAGEDVEFVEIGPLPPQDAAQLAMSVAERLTAEECAELASVCGGLPIAVRIASARIRQSPQLCVSQYLGELANPDHGIDELRAGAKSVERILEDSYRLLEHEQTLLFTTLGLLPHTSVTVDVVTAALADDISKLATDHLRATGRLLDDLYQLNLIEQTGPDLFRLHDILYRFARRKASTDHHWRDRVVANTCLAYAVRADHAIRSIGFVDPNATVPSSGNLKAIDSLNQDYVGAVVMVESGTERQLWDKVITLAAAIIPALQHLGRWDELVRVSACLREAGEKTGNMEWQASGLLNLGTAAARKGDTDQAIDLYHRCFEVASAAGEVMAAELACNACGELLLGVGKPTDAIAMLRRGLRLWRLLEHALLLAQTLNSLGKANLAMTRWERAESYFRNALRVAQRGQIGGLLAGFGITLAEVLRLTGRVEAAEKECLTALERSRAVGDRETEADALRELALIQDTLDEDRPRLAALTSALEIYREVGDVRSQVSTLLLMGNAAEQQGDRREAMRHFADCAELAGRVNDLPHAANAMARIANLYGEAGKHDEADKYLRRATEIANHSGSDLLLLQVQHEQAHEVHPERWTGAYEGSGGRSE</sequence>
<comment type="similarity">
    <text evidence="5">Belongs to the Rap family.</text>
</comment>
<dbReference type="GO" id="GO:0005737">
    <property type="term" value="C:cytoplasm"/>
    <property type="evidence" value="ECO:0007669"/>
    <property type="project" value="UniProtKB-SubCell"/>
</dbReference>
<dbReference type="PANTHER" id="PTHR46630">
    <property type="entry name" value="TETRATRICOPEPTIDE REPEAT PROTEIN 29"/>
    <property type="match status" value="1"/>
</dbReference>
<dbReference type="Pfam" id="PF13176">
    <property type="entry name" value="TPR_7"/>
    <property type="match status" value="1"/>
</dbReference>
<dbReference type="HOGENOM" id="CLU_462765_0_0_11"/>
<evidence type="ECO:0000256" key="4">
    <source>
        <dbReference type="ARBA" id="ARBA00022803"/>
    </source>
</evidence>
<dbReference type="InterPro" id="IPR011990">
    <property type="entry name" value="TPR-like_helical_dom_sf"/>
</dbReference>
<feature type="repeat" description="TPR" evidence="6">
    <location>
        <begin position="574"/>
        <end position="607"/>
    </location>
</feature>
<dbReference type="Pfam" id="PF13424">
    <property type="entry name" value="TPR_12"/>
    <property type="match status" value="2"/>
</dbReference>
<organism evidence="7 8">
    <name type="scientific">Kutzneria albida DSM 43870</name>
    <dbReference type="NCBI Taxonomy" id="1449976"/>
    <lineage>
        <taxon>Bacteria</taxon>
        <taxon>Bacillati</taxon>
        <taxon>Actinomycetota</taxon>
        <taxon>Actinomycetes</taxon>
        <taxon>Pseudonocardiales</taxon>
        <taxon>Pseudonocardiaceae</taxon>
        <taxon>Kutzneria</taxon>
    </lineage>
</organism>
<evidence type="ECO:0000256" key="2">
    <source>
        <dbReference type="ARBA" id="ARBA00022490"/>
    </source>
</evidence>
<dbReference type="EMBL" id="CP007155">
    <property type="protein sequence ID" value="AHH98667.1"/>
    <property type="molecule type" value="Genomic_DNA"/>
</dbReference>
<dbReference type="STRING" id="1449976.KALB_5305"/>
<evidence type="ECO:0000256" key="3">
    <source>
        <dbReference type="ARBA" id="ARBA00022737"/>
    </source>
</evidence>
<keyword evidence="3" id="KW-0677">Repeat</keyword>
<gene>
    <name evidence="7" type="ORF">KALB_5305</name>
</gene>
<evidence type="ECO:0000313" key="7">
    <source>
        <dbReference type="EMBL" id="AHH98667.1"/>
    </source>
</evidence>
<evidence type="ECO:0000256" key="5">
    <source>
        <dbReference type="ARBA" id="ARBA00038253"/>
    </source>
</evidence>
<name>W5WCV8_9PSEU</name>
<keyword evidence="2" id="KW-0963">Cytoplasm</keyword>
<dbReference type="SUPFAM" id="SSF48452">
    <property type="entry name" value="TPR-like"/>
    <property type="match status" value="2"/>
</dbReference>
<evidence type="ECO:0000256" key="6">
    <source>
        <dbReference type="PROSITE-ProRule" id="PRU00339"/>
    </source>
</evidence>
<dbReference type="InterPro" id="IPR027417">
    <property type="entry name" value="P-loop_NTPase"/>
</dbReference>
<comment type="subcellular location">
    <subcellularLocation>
        <location evidence="1">Cytoplasm</location>
    </subcellularLocation>
</comment>
<keyword evidence="8" id="KW-1185">Reference proteome</keyword>
<feature type="repeat" description="TPR" evidence="6">
    <location>
        <begin position="414"/>
        <end position="447"/>
    </location>
</feature>
<dbReference type="SMART" id="SM00028">
    <property type="entry name" value="TPR"/>
    <property type="match status" value="5"/>
</dbReference>
<evidence type="ECO:0000313" key="8">
    <source>
        <dbReference type="Proteomes" id="UP000019225"/>
    </source>
</evidence>
<dbReference type="InterPro" id="IPR019734">
    <property type="entry name" value="TPR_rpt"/>
</dbReference>